<comment type="caution">
    <text evidence="2">The sequence shown here is derived from an EMBL/GenBank/DDBJ whole genome shotgun (WGS) entry which is preliminary data.</text>
</comment>
<sequence>MVQVMSPRNWKLAILCCCSLLLANSILPVKAQEESAATGPSATCSNSLNLGLDYFLRTQLFANLTKVELPAEIPLPVSVFKIVNLKLTGLNEVSRGCSLQLSQVDESRLQLRACAHAARLGVTFVIKAGSWPVDFIQASIKDTGVSARAVAHMVPGGLIRLEHFDITLGSIDVENTGITGSIITRVMRMNSVRERLRRVIAAEASKKIQAELNKHRLPE</sequence>
<dbReference type="EMBL" id="NIVC01000001">
    <property type="protein sequence ID" value="PAA94752.1"/>
    <property type="molecule type" value="Genomic_DNA"/>
</dbReference>
<name>A0A267HB48_9PLAT</name>
<evidence type="ECO:0008006" key="4">
    <source>
        <dbReference type="Google" id="ProtNLM"/>
    </source>
</evidence>
<protein>
    <recommendedName>
        <fullName evidence="4">Lipid-binding serum glycoprotein N-terminal domain-containing protein</fullName>
    </recommendedName>
</protein>
<dbReference type="Proteomes" id="UP000215902">
    <property type="component" value="Unassembled WGS sequence"/>
</dbReference>
<evidence type="ECO:0000313" key="2">
    <source>
        <dbReference type="EMBL" id="PAA94752.1"/>
    </source>
</evidence>
<accession>A0A267HB48</accession>
<dbReference type="AlphaFoldDB" id="A0A267HB48"/>
<reference evidence="2 3" key="1">
    <citation type="submission" date="2017-06" db="EMBL/GenBank/DDBJ databases">
        <title>A platform for efficient transgenesis in Macrostomum lignano, a flatworm model organism for stem cell research.</title>
        <authorList>
            <person name="Berezikov E."/>
        </authorList>
    </citation>
    <scope>NUCLEOTIDE SEQUENCE [LARGE SCALE GENOMIC DNA]</scope>
    <source>
        <strain evidence="2">DV1</strain>
        <tissue evidence="2">Whole organism</tissue>
    </source>
</reference>
<gene>
    <name evidence="2" type="ORF">BOX15_Mlig011849g1</name>
</gene>
<evidence type="ECO:0000313" key="3">
    <source>
        <dbReference type="Proteomes" id="UP000215902"/>
    </source>
</evidence>
<keyword evidence="1" id="KW-0732">Signal</keyword>
<feature type="chain" id="PRO_5011972573" description="Lipid-binding serum glycoprotein N-terminal domain-containing protein" evidence="1">
    <location>
        <begin position="32"/>
        <end position="219"/>
    </location>
</feature>
<evidence type="ECO:0000256" key="1">
    <source>
        <dbReference type="SAM" id="SignalP"/>
    </source>
</evidence>
<organism evidence="2 3">
    <name type="scientific">Macrostomum lignano</name>
    <dbReference type="NCBI Taxonomy" id="282301"/>
    <lineage>
        <taxon>Eukaryota</taxon>
        <taxon>Metazoa</taxon>
        <taxon>Spiralia</taxon>
        <taxon>Lophotrochozoa</taxon>
        <taxon>Platyhelminthes</taxon>
        <taxon>Rhabditophora</taxon>
        <taxon>Macrostomorpha</taxon>
        <taxon>Macrostomida</taxon>
        <taxon>Macrostomidae</taxon>
        <taxon>Macrostomum</taxon>
    </lineage>
</organism>
<feature type="signal peptide" evidence="1">
    <location>
        <begin position="1"/>
        <end position="31"/>
    </location>
</feature>
<proteinExistence type="predicted"/>
<keyword evidence="3" id="KW-1185">Reference proteome</keyword>